<sequence>MRKYSFMLFFFFMTFIFGGKAVDAHVVDLTNKAQVQSNYEDFYPLIARYKGKSGVTIESYSPKWRTTAQLKALEAELLANKHGLELSLLGKIMIFPDYPAGENVLGQYFAEYQIGKTLSLLPNRVIHLYGGNDFTTVAQMATTLAHEYGHHFTYYYLINKEQLPAEDWLRSRYAAARELFRYPSVHADGNGAYEWSLAEILAEDYVQLFGSPLAVKGHMQMNVHLPTPFELSGVQEYWKQRLGSSYAVQSPLPLRLTGYMPDSADASYYALRLYLYSPKTPVYINAQDGDGKYASVYVDTRPAGVSERWYHPSKLSDDVSWLFQKDWNDRVLFRAVLPMSKGFNRGSETLVVNYRDIAASVSPRPLFPDVEDEETKQAVKLLYDRGIITGYSDGTFHPSEKLLRRHAASMFVRALGLTLPEGYHMRATDMKEGDPGYKEMEIAEAHGLFGKGGKLGPNEYMTRAQMAVVLVRAYSDIYKQPETLRSFRDVPPSFWAYNEIQTLAYNGITIADPFRPNEMITRGQFSLFLKRTLEKK</sequence>
<name>A0A150N3F7_9BACL</name>
<feature type="chain" id="PRO_5038369484" description="SLH domain-containing protein" evidence="1">
    <location>
        <begin position="22"/>
        <end position="536"/>
    </location>
</feature>
<feature type="domain" description="SLH" evidence="2">
    <location>
        <begin position="483"/>
        <end position="536"/>
    </location>
</feature>
<accession>A0A150N3F7</accession>
<dbReference type="AlphaFoldDB" id="A0A150N3F7"/>
<comment type="caution">
    <text evidence="3">The sequence shown here is derived from an EMBL/GenBank/DDBJ whole genome shotgun (WGS) entry which is preliminary data.</text>
</comment>
<dbReference type="PANTHER" id="PTHR43308">
    <property type="entry name" value="OUTER MEMBRANE PROTEIN ALPHA-RELATED"/>
    <property type="match status" value="1"/>
</dbReference>
<dbReference type="RefSeq" id="WP_062677820.1">
    <property type="nucleotide sequence ID" value="NZ_LQYW01000042.1"/>
</dbReference>
<reference evidence="3 4" key="1">
    <citation type="submission" date="2016-01" db="EMBL/GenBank/DDBJ databases">
        <title>Draft Genome Sequences of Seven Thermophilic Sporeformers Isolated from Foods.</title>
        <authorList>
            <person name="Berendsen E.M."/>
            <person name="Wells-Bennik M.H."/>
            <person name="Krawcyk A.O."/>
            <person name="De Jong A."/>
            <person name="Holsappel S."/>
            <person name="Eijlander R.T."/>
            <person name="Kuipers O.P."/>
        </authorList>
    </citation>
    <scope>NUCLEOTIDE SEQUENCE [LARGE SCALE GENOMIC DNA]</scope>
    <source>
        <strain evidence="3 4">B4110</strain>
    </source>
</reference>
<gene>
    <name evidence="3" type="ORF">B4110_3689</name>
</gene>
<dbReference type="PATRIC" id="fig|153151.4.peg.2721"/>
<dbReference type="Proteomes" id="UP000075324">
    <property type="component" value="Unassembled WGS sequence"/>
</dbReference>
<keyword evidence="1" id="KW-0732">Signal</keyword>
<evidence type="ECO:0000313" key="3">
    <source>
        <dbReference type="EMBL" id="KYD31178.1"/>
    </source>
</evidence>
<proteinExistence type="predicted"/>
<dbReference type="PROSITE" id="PS51272">
    <property type="entry name" value="SLH"/>
    <property type="match status" value="2"/>
</dbReference>
<evidence type="ECO:0000259" key="2">
    <source>
        <dbReference type="PROSITE" id="PS51272"/>
    </source>
</evidence>
<feature type="signal peptide" evidence="1">
    <location>
        <begin position="1"/>
        <end position="21"/>
    </location>
</feature>
<dbReference type="InterPro" id="IPR051465">
    <property type="entry name" value="Cell_Envelope_Struct_Comp"/>
</dbReference>
<dbReference type="EMBL" id="LQYW01000042">
    <property type="protein sequence ID" value="KYD31178.1"/>
    <property type="molecule type" value="Genomic_DNA"/>
</dbReference>
<organism evidence="3 4">
    <name type="scientific">Parageobacillus toebii</name>
    <dbReference type="NCBI Taxonomy" id="153151"/>
    <lineage>
        <taxon>Bacteria</taxon>
        <taxon>Bacillati</taxon>
        <taxon>Bacillota</taxon>
        <taxon>Bacilli</taxon>
        <taxon>Bacillales</taxon>
        <taxon>Anoxybacillaceae</taxon>
        <taxon>Parageobacillus</taxon>
    </lineage>
</organism>
<dbReference type="InterPro" id="IPR001119">
    <property type="entry name" value="SLH_dom"/>
</dbReference>
<dbReference type="PANTHER" id="PTHR43308:SF1">
    <property type="entry name" value="OUTER MEMBRANE PROTEIN ALPHA"/>
    <property type="match status" value="1"/>
</dbReference>
<evidence type="ECO:0000256" key="1">
    <source>
        <dbReference type="SAM" id="SignalP"/>
    </source>
</evidence>
<feature type="domain" description="SLH" evidence="2">
    <location>
        <begin position="362"/>
        <end position="425"/>
    </location>
</feature>
<protein>
    <recommendedName>
        <fullName evidence="2">SLH domain-containing protein</fullName>
    </recommendedName>
</protein>
<evidence type="ECO:0000313" key="4">
    <source>
        <dbReference type="Proteomes" id="UP000075324"/>
    </source>
</evidence>
<dbReference type="Pfam" id="PF00395">
    <property type="entry name" value="SLH"/>
    <property type="match status" value="3"/>
</dbReference>